<feature type="compositionally biased region" description="Acidic residues" evidence="1">
    <location>
        <begin position="106"/>
        <end position="120"/>
    </location>
</feature>
<comment type="caution">
    <text evidence="2">The sequence shown here is derived from an EMBL/GenBank/DDBJ whole genome shotgun (WGS) entry which is preliminary data.</text>
</comment>
<keyword evidence="3" id="KW-1185">Reference proteome</keyword>
<evidence type="ECO:0000313" key="2">
    <source>
        <dbReference type="EMBL" id="MCR6546747.1"/>
    </source>
</evidence>
<gene>
    <name evidence="2" type="ORF">NVS47_14710</name>
</gene>
<evidence type="ECO:0000313" key="3">
    <source>
        <dbReference type="Proteomes" id="UP001524944"/>
    </source>
</evidence>
<sequence length="146" mass="17058">MKAVKSPYISLSDSVRYRPEYFGGILFDISTGTMMDVDREAYLLIELIKNMGVVNINDLDRIWVKVHNRPHSRRAAIGIIEKLLLIQGDYRSLYSVWEKYSYFVEDDKEDEEDEDEDEEERMISPPIPSERSSGRGIIEQFSNMLE</sequence>
<dbReference type="Proteomes" id="UP001524944">
    <property type="component" value="Unassembled WGS sequence"/>
</dbReference>
<evidence type="ECO:0000256" key="1">
    <source>
        <dbReference type="SAM" id="MobiDB-lite"/>
    </source>
</evidence>
<dbReference type="EMBL" id="JANPWE010000010">
    <property type="protein sequence ID" value="MCR6546747.1"/>
    <property type="molecule type" value="Genomic_DNA"/>
</dbReference>
<accession>A0ABT1Y785</accession>
<dbReference type="RefSeq" id="WP_257914018.1">
    <property type="nucleotide sequence ID" value="NZ_JANPWE010000010.1"/>
</dbReference>
<reference evidence="2 3" key="1">
    <citation type="submission" date="2022-08" db="EMBL/GenBank/DDBJ databases">
        <title>Proteogenomics of the novel Dehalobacterium formicoaceticum strain EZ94 highlights a key role of methyltransferases during anaerobic dichloromethane degradation.</title>
        <authorList>
            <person name="Wasmund K."/>
        </authorList>
    </citation>
    <scope>NUCLEOTIDE SEQUENCE [LARGE SCALE GENOMIC DNA]</scope>
    <source>
        <strain evidence="2 3">EZ94</strain>
    </source>
</reference>
<name>A0ABT1Y785_9FIRM</name>
<protein>
    <submittedName>
        <fullName evidence="2">Uncharacterized protein</fullName>
    </submittedName>
</protein>
<organism evidence="2 3">
    <name type="scientific">Dehalobacterium formicoaceticum</name>
    <dbReference type="NCBI Taxonomy" id="51515"/>
    <lineage>
        <taxon>Bacteria</taxon>
        <taxon>Bacillati</taxon>
        <taxon>Bacillota</taxon>
        <taxon>Clostridia</taxon>
        <taxon>Eubacteriales</taxon>
        <taxon>Peptococcaceae</taxon>
        <taxon>Dehalobacterium</taxon>
    </lineage>
</organism>
<proteinExistence type="predicted"/>
<feature type="region of interest" description="Disordered" evidence="1">
    <location>
        <begin position="106"/>
        <end position="146"/>
    </location>
</feature>